<organism evidence="2 3">
    <name type="scientific">Digitaria exilis</name>
    <dbReference type="NCBI Taxonomy" id="1010633"/>
    <lineage>
        <taxon>Eukaryota</taxon>
        <taxon>Viridiplantae</taxon>
        <taxon>Streptophyta</taxon>
        <taxon>Embryophyta</taxon>
        <taxon>Tracheophyta</taxon>
        <taxon>Spermatophyta</taxon>
        <taxon>Magnoliopsida</taxon>
        <taxon>Liliopsida</taxon>
        <taxon>Poales</taxon>
        <taxon>Poaceae</taxon>
        <taxon>PACMAD clade</taxon>
        <taxon>Panicoideae</taxon>
        <taxon>Panicodae</taxon>
        <taxon>Paniceae</taxon>
        <taxon>Anthephorinae</taxon>
        <taxon>Digitaria</taxon>
    </lineage>
</organism>
<evidence type="ECO:0000313" key="3">
    <source>
        <dbReference type="Proteomes" id="UP000636709"/>
    </source>
</evidence>
<protein>
    <submittedName>
        <fullName evidence="2">Uncharacterized protein</fullName>
    </submittedName>
</protein>
<keyword evidence="1" id="KW-0812">Transmembrane</keyword>
<feature type="transmembrane region" description="Helical" evidence="1">
    <location>
        <begin position="60"/>
        <end position="85"/>
    </location>
</feature>
<reference evidence="2" key="1">
    <citation type="submission" date="2020-07" db="EMBL/GenBank/DDBJ databases">
        <title>Genome sequence and genetic diversity analysis of an under-domesticated orphan crop, white fonio (Digitaria exilis).</title>
        <authorList>
            <person name="Bennetzen J.L."/>
            <person name="Chen S."/>
            <person name="Ma X."/>
            <person name="Wang X."/>
            <person name="Yssel A.E.J."/>
            <person name="Chaluvadi S.R."/>
            <person name="Johnson M."/>
            <person name="Gangashetty P."/>
            <person name="Hamidou F."/>
            <person name="Sanogo M.D."/>
            <person name="Zwaenepoel A."/>
            <person name="Wallace J."/>
            <person name="Van De Peer Y."/>
            <person name="Van Deynze A."/>
        </authorList>
    </citation>
    <scope>NUCLEOTIDE SEQUENCE</scope>
    <source>
        <tissue evidence="2">Leaves</tissue>
    </source>
</reference>
<proteinExistence type="predicted"/>
<comment type="caution">
    <text evidence="2">The sequence shown here is derived from an EMBL/GenBank/DDBJ whole genome shotgun (WGS) entry which is preliminary data.</text>
</comment>
<gene>
    <name evidence="2" type="ORF">HU200_037355</name>
</gene>
<evidence type="ECO:0000313" key="2">
    <source>
        <dbReference type="EMBL" id="KAF8695694.1"/>
    </source>
</evidence>
<sequence>MQPPGPFVQAPALDAAMAQVLLPVAVASFFMSLTLIYYEHGHRHAAGAADQQNPAAVVELLNSVTLAATLITGVLSLIGAVVLVLNPKCITYSLY</sequence>
<keyword evidence="1" id="KW-0472">Membrane</keyword>
<keyword evidence="3" id="KW-1185">Reference proteome</keyword>
<evidence type="ECO:0000256" key="1">
    <source>
        <dbReference type="SAM" id="Phobius"/>
    </source>
</evidence>
<keyword evidence="1" id="KW-1133">Transmembrane helix</keyword>
<dbReference type="EMBL" id="JACEFO010001883">
    <property type="protein sequence ID" value="KAF8695694.1"/>
    <property type="molecule type" value="Genomic_DNA"/>
</dbReference>
<accession>A0A835BFH7</accession>
<name>A0A835BFH7_9POAL</name>
<feature type="transmembrane region" description="Helical" evidence="1">
    <location>
        <begin position="20"/>
        <end position="39"/>
    </location>
</feature>
<dbReference type="Proteomes" id="UP000636709">
    <property type="component" value="Unassembled WGS sequence"/>
</dbReference>
<dbReference type="AlphaFoldDB" id="A0A835BFH7"/>
<dbReference type="OrthoDB" id="695370at2759"/>